<dbReference type="AlphaFoldDB" id="A0A9D1KGG2"/>
<dbReference type="Proteomes" id="UP000886860">
    <property type="component" value="Unassembled WGS sequence"/>
</dbReference>
<evidence type="ECO:0000259" key="1">
    <source>
        <dbReference type="Pfam" id="PF00882"/>
    </source>
</evidence>
<gene>
    <name evidence="2" type="ORF">IAB60_12055</name>
</gene>
<dbReference type="EMBL" id="DVKS01000199">
    <property type="protein sequence ID" value="HIT42805.1"/>
    <property type="molecule type" value="Genomic_DNA"/>
</dbReference>
<reference evidence="2" key="2">
    <citation type="journal article" date="2021" name="PeerJ">
        <title>Extensive microbial diversity within the chicken gut microbiome revealed by metagenomics and culture.</title>
        <authorList>
            <person name="Gilroy R."/>
            <person name="Ravi A."/>
            <person name="Getino M."/>
            <person name="Pursley I."/>
            <person name="Horton D.L."/>
            <person name="Alikhan N.F."/>
            <person name="Baker D."/>
            <person name="Gharbi K."/>
            <person name="Hall N."/>
            <person name="Watson M."/>
            <person name="Adriaenssens E.M."/>
            <person name="Foster-Nyarko E."/>
            <person name="Jarju S."/>
            <person name="Secka A."/>
            <person name="Antonio M."/>
            <person name="Oren A."/>
            <person name="Chaudhuri R.R."/>
            <person name="La Ragione R."/>
            <person name="Hildebrand F."/>
            <person name="Pallen M.J."/>
        </authorList>
    </citation>
    <scope>NUCLEOTIDE SEQUENCE</scope>
    <source>
        <strain evidence="2">CHK123-3438</strain>
    </source>
</reference>
<comment type="caution">
    <text evidence="2">The sequence shown here is derived from an EMBL/GenBank/DDBJ whole genome shotgun (WGS) entry which is preliminary data.</text>
</comment>
<sequence>MPGFTTHYILGMKAYNDLPLNQLKFIIAKYRWLYQLGLQGPDMFFYNLPILRHRDHRNVGAYMHEHHVNDFFSVCLNRLASIPSRQQREQGVAYMAGFFCHYIGDYMCHPFVYGRIHYDPKNPSIQAHGLHALLENDLDALLLKKYKKKKPSQFNQAATICLNGLETQFISRFLADCMNETYYPLTYRNNYQVTARMIHRSILALRFGCRTLADPMGRKKNKIAFVESIFLKNPVAAQKLVTDEVEDPRKSLNSDHQIWTNPWDHSKASSASFPQLFRQCLGKCSMVYYYLNASVGKDGLDEGVFPALLDELGNYSYHSGLPVVDYL</sequence>
<evidence type="ECO:0000313" key="2">
    <source>
        <dbReference type="EMBL" id="HIT42805.1"/>
    </source>
</evidence>
<dbReference type="InterPro" id="IPR029002">
    <property type="entry name" value="PLPC/GPLD1"/>
</dbReference>
<organism evidence="2 3">
    <name type="scientific">Candidatus Caccovicinus merdipullorum</name>
    <dbReference type="NCBI Taxonomy" id="2840724"/>
    <lineage>
        <taxon>Bacteria</taxon>
        <taxon>Bacillati</taxon>
        <taxon>Bacillota</taxon>
        <taxon>Clostridia</taxon>
        <taxon>Eubacteriales</taxon>
        <taxon>Candidatus Caccovicinus</taxon>
    </lineage>
</organism>
<reference evidence="2" key="1">
    <citation type="submission" date="2020-10" db="EMBL/GenBank/DDBJ databases">
        <authorList>
            <person name="Gilroy R."/>
        </authorList>
    </citation>
    <scope>NUCLEOTIDE SEQUENCE</scope>
    <source>
        <strain evidence="2">CHK123-3438</strain>
    </source>
</reference>
<evidence type="ECO:0000313" key="3">
    <source>
        <dbReference type="Proteomes" id="UP000886860"/>
    </source>
</evidence>
<accession>A0A9D1KGG2</accession>
<dbReference type="Pfam" id="PF00882">
    <property type="entry name" value="Zn_dep_PLPC"/>
    <property type="match status" value="1"/>
</dbReference>
<protein>
    <submittedName>
        <fullName evidence="2">Zinc dependent phospholipase C family protein</fullName>
    </submittedName>
</protein>
<proteinExistence type="predicted"/>
<feature type="domain" description="Phospholipase C/D" evidence="1">
    <location>
        <begin position="6"/>
        <end position="153"/>
    </location>
</feature>
<name>A0A9D1KGG2_9FIRM</name>